<dbReference type="EMBL" id="MBTF01000001">
    <property type="protein sequence ID" value="OOQ61945.1"/>
    <property type="molecule type" value="Genomic_DNA"/>
</dbReference>
<dbReference type="Proteomes" id="UP000189739">
    <property type="component" value="Unassembled WGS sequence"/>
</dbReference>
<proteinExistence type="predicted"/>
<dbReference type="OrthoDB" id="673795at2"/>
<dbReference type="STRING" id="1792845.BC343_02470"/>
<reference evidence="2 3" key="1">
    <citation type="submission" date="2016-07" db="EMBL/GenBank/DDBJ databases">
        <title>Genomic analysis of zinc-resistant bacterium Mucilaginibacter pedocola TBZ30.</title>
        <authorList>
            <person name="Huang J."/>
            <person name="Tang J."/>
        </authorList>
    </citation>
    <scope>NUCLEOTIDE SEQUENCE [LARGE SCALE GENOMIC DNA]</scope>
    <source>
        <strain evidence="2 3">TBZ30</strain>
    </source>
</reference>
<dbReference type="AlphaFoldDB" id="A0A1S9PLX7"/>
<name>A0A1S9PLX7_9SPHI</name>
<gene>
    <name evidence="2" type="ORF">BC343_02470</name>
</gene>
<protein>
    <recommendedName>
        <fullName evidence="4">TerB family tellurite resistance protein</fullName>
    </recommendedName>
</protein>
<organism evidence="2 3">
    <name type="scientific">Mucilaginibacter pedocola</name>
    <dbReference type="NCBI Taxonomy" id="1792845"/>
    <lineage>
        <taxon>Bacteria</taxon>
        <taxon>Pseudomonadati</taxon>
        <taxon>Bacteroidota</taxon>
        <taxon>Sphingobacteriia</taxon>
        <taxon>Sphingobacteriales</taxon>
        <taxon>Sphingobacteriaceae</taxon>
        <taxon>Mucilaginibacter</taxon>
    </lineage>
</organism>
<evidence type="ECO:0000313" key="2">
    <source>
        <dbReference type="EMBL" id="OOQ61945.1"/>
    </source>
</evidence>
<feature type="chain" id="PRO_5012707210" description="TerB family tellurite resistance protein" evidence="1">
    <location>
        <begin position="41"/>
        <end position="231"/>
    </location>
</feature>
<feature type="signal peptide" evidence="1">
    <location>
        <begin position="1"/>
        <end position="40"/>
    </location>
</feature>
<evidence type="ECO:0008006" key="4">
    <source>
        <dbReference type="Google" id="ProtNLM"/>
    </source>
</evidence>
<accession>A0A1S9PLX7</accession>
<evidence type="ECO:0000313" key="3">
    <source>
        <dbReference type="Proteomes" id="UP000189739"/>
    </source>
</evidence>
<keyword evidence="1" id="KW-0732">Signal</keyword>
<comment type="caution">
    <text evidence="2">The sequence shown here is derived from an EMBL/GenBank/DDBJ whole genome shotgun (WGS) entry which is preliminary data.</text>
</comment>
<evidence type="ECO:0000256" key="1">
    <source>
        <dbReference type="SAM" id="SignalP"/>
    </source>
</evidence>
<sequence>MGSIKKMKHKADQISLKSKVLLTYTLLTSAAALLSAHADAQTFAEWFSQKKTQKKYLLEQIAALHMYSSYVKQGYNIAHNGLGTITGALEQEFGLHNEYYLRRSTVNPVVKNSPQVNQIVTWQSEMLSRFARIDQNGGLTLEQKVYLEKVKKALLADCEHQLTLLHDLLKDGKLQMNDEERISRLNQVHAAMQDNYRFTFSFIGQLQRYSLQHQQADRDNKTIKVLYSDHY</sequence>
<keyword evidence="3" id="KW-1185">Reference proteome</keyword>